<reference evidence="2" key="1">
    <citation type="submission" date="2022-11" db="EMBL/GenBank/DDBJ databases">
        <title>Centuries of genome instability and evolution in soft-shell clam transmissible cancer (bioRxiv).</title>
        <authorList>
            <person name="Hart S.F.M."/>
            <person name="Yonemitsu M.A."/>
            <person name="Giersch R.M."/>
            <person name="Beal B.F."/>
            <person name="Arriagada G."/>
            <person name="Davis B.W."/>
            <person name="Ostrander E.A."/>
            <person name="Goff S.P."/>
            <person name="Metzger M.J."/>
        </authorList>
    </citation>
    <scope>NUCLEOTIDE SEQUENCE</scope>
    <source>
        <strain evidence="2">MELC-2E11</strain>
        <tissue evidence="2">Siphon/mantle</tissue>
    </source>
</reference>
<keyword evidence="3" id="KW-1185">Reference proteome</keyword>
<evidence type="ECO:0000313" key="2">
    <source>
        <dbReference type="EMBL" id="WAR28287.1"/>
    </source>
</evidence>
<proteinExistence type="predicted"/>
<sequence>MENFKRARKNVIRDYVGLGFNPDKYVFQTLLTLAMSFMVAYSIATSVPAWYVLEEQTTNFSTCARADSYVATHVRKAWKGGVTTVYIKASLWYLNIYVDSPENNAHVFMPFVFAHREPVQQYIQDGLLVESILPKSLSTVLTFVFLVLGSAGILAFAFGCVLIHVAVLISEKARVERQNGEQDGCQTPITDKIQYMYEMKGSTYGAQEKNMQFAI</sequence>
<feature type="transmembrane region" description="Helical" evidence="1">
    <location>
        <begin position="143"/>
        <end position="169"/>
    </location>
</feature>
<protein>
    <submittedName>
        <fullName evidence="2">Uncharacterized protein</fullName>
    </submittedName>
</protein>
<organism evidence="2 3">
    <name type="scientific">Mya arenaria</name>
    <name type="common">Soft-shell clam</name>
    <dbReference type="NCBI Taxonomy" id="6604"/>
    <lineage>
        <taxon>Eukaryota</taxon>
        <taxon>Metazoa</taxon>
        <taxon>Spiralia</taxon>
        <taxon>Lophotrochozoa</taxon>
        <taxon>Mollusca</taxon>
        <taxon>Bivalvia</taxon>
        <taxon>Autobranchia</taxon>
        <taxon>Heteroconchia</taxon>
        <taxon>Euheterodonta</taxon>
        <taxon>Imparidentia</taxon>
        <taxon>Neoheterodontei</taxon>
        <taxon>Myida</taxon>
        <taxon>Myoidea</taxon>
        <taxon>Myidae</taxon>
        <taxon>Mya</taxon>
    </lineage>
</organism>
<evidence type="ECO:0000313" key="3">
    <source>
        <dbReference type="Proteomes" id="UP001164746"/>
    </source>
</evidence>
<keyword evidence="1" id="KW-0812">Transmembrane</keyword>
<dbReference type="EMBL" id="CP111026">
    <property type="protein sequence ID" value="WAR28287.1"/>
    <property type="molecule type" value="Genomic_DNA"/>
</dbReference>
<feature type="transmembrane region" description="Helical" evidence="1">
    <location>
        <begin position="30"/>
        <end position="51"/>
    </location>
</feature>
<dbReference type="Proteomes" id="UP001164746">
    <property type="component" value="Chromosome 15"/>
</dbReference>
<accession>A0ABY7G4N6</accession>
<name>A0ABY7G4N6_MYAAR</name>
<keyword evidence="1" id="KW-1133">Transmembrane helix</keyword>
<gene>
    <name evidence="2" type="ORF">MAR_013991</name>
</gene>
<keyword evidence="1" id="KW-0472">Membrane</keyword>
<evidence type="ECO:0000256" key="1">
    <source>
        <dbReference type="SAM" id="Phobius"/>
    </source>
</evidence>